<feature type="transmembrane region" description="Helical" evidence="9">
    <location>
        <begin position="18"/>
        <end position="42"/>
    </location>
</feature>
<reference evidence="12 13" key="1">
    <citation type="journal article" date="2022" name="Allergy">
        <title>Genome assembly and annotation of Periplaneta americana reveal a comprehensive cockroach allergen profile.</title>
        <authorList>
            <person name="Wang L."/>
            <person name="Xiong Q."/>
            <person name="Saelim N."/>
            <person name="Wang L."/>
            <person name="Nong W."/>
            <person name="Wan A.T."/>
            <person name="Shi M."/>
            <person name="Liu X."/>
            <person name="Cao Q."/>
            <person name="Hui J.H.L."/>
            <person name="Sookrung N."/>
            <person name="Leung T.F."/>
            <person name="Tungtrongchitr A."/>
            <person name="Tsui S.K.W."/>
        </authorList>
    </citation>
    <scope>NUCLEOTIDE SEQUENCE [LARGE SCALE GENOMIC DNA]</scope>
    <source>
        <strain evidence="12">PWHHKU_190912</strain>
    </source>
</reference>
<evidence type="ECO:0000313" key="12">
    <source>
        <dbReference type="EMBL" id="KAJ4446787.1"/>
    </source>
</evidence>
<dbReference type="PANTHER" id="PTHR11733">
    <property type="entry name" value="ZINC METALLOPROTEASE FAMILY M13 NEPRILYSIN-RELATED"/>
    <property type="match status" value="1"/>
</dbReference>
<dbReference type="PRINTS" id="PR00786">
    <property type="entry name" value="NEPRILYSIN"/>
</dbReference>
<evidence type="ECO:0000259" key="10">
    <source>
        <dbReference type="Pfam" id="PF01431"/>
    </source>
</evidence>
<evidence type="ECO:0000256" key="1">
    <source>
        <dbReference type="ARBA" id="ARBA00001947"/>
    </source>
</evidence>
<comment type="cofactor">
    <cofactor evidence="1">
        <name>Zn(2+)</name>
        <dbReference type="ChEBI" id="CHEBI:29105"/>
    </cofactor>
</comment>
<dbReference type="Proteomes" id="UP001148838">
    <property type="component" value="Unassembled WGS sequence"/>
</dbReference>
<dbReference type="EMBL" id="JAJSOF020000009">
    <property type="protein sequence ID" value="KAJ4446787.1"/>
    <property type="molecule type" value="Genomic_DNA"/>
</dbReference>
<dbReference type="InterPro" id="IPR008753">
    <property type="entry name" value="Peptidase_M13_N"/>
</dbReference>
<evidence type="ECO:0000256" key="2">
    <source>
        <dbReference type="ARBA" id="ARBA00004401"/>
    </source>
</evidence>
<feature type="domain" description="Peptidase M13 N-terminal" evidence="11">
    <location>
        <begin position="56"/>
        <end position="488"/>
    </location>
</feature>
<dbReference type="InterPro" id="IPR000718">
    <property type="entry name" value="Peptidase_M13"/>
</dbReference>
<organism evidence="12 13">
    <name type="scientific">Periplaneta americana</name>
    <name type="common">American cockroach</name>
    <name type="synonym">Blatta americana</name>
    <dbReference type="NCBI Taxonomy" id="6978"/>
    <lineage>
        <taxon>Eukaryota</taxon>
        <taxon>Metazoa</taxon>
        <taxon>Ecdysozoa</taxon>
        <taxon>Arthropoda</taxon>
        <taxon>Hexapoda</taxon>
        <taxon>Insecta</taxon>
        <taxon>Pterygota</taxon>
        <taxon>Neoptera</taxon>
        <taxon>Polyneoptera</taxon>
        <taxon>Dictyoptera</taxon>
        <taxon>Blattodea</taxon>
        <taxon>Blattoidea</taxon>
        <taxon>Blattidae</taxon>
        <taxon>Blattinae</taxon>
        <taxon>Periplaneta</taxon>
    </lineage>
</organism>
<evidence type="ECO:0000259" key="11">
    <source>
        <dbReference type="Pfam" id="PF05649"/>
    </source>
</evidence>
<keyword evidence="9" id="KW-0472">Membrane</keyword>
<comment type="caution">
    <text evidence="12">The sequence shown here is derived from an EMBL/GenBank/DDBJ whole genome shotgun (WGS) entry which is preliminary data.</text>
</comment>
<proteinExistence type="inferred from homology"/>
<evidence type="ECO:0000256" key="5">
    <source>
        <dbReference type="ARBA" id="ARBA00022723"/>
    </source>
</evidence>
<name>A0ABQ8TJY7_PERAM</name>
<dbReference type="PANTHER" id="PTHR11733:SF133">
    <property type="entry name" value="PHOSPHATE-REGULATING NEUTRAL ENDOPEPTIDASE PHEX"/>
    <property type="match status" value="1"/>
</dbReference>
<evidence type="ECO:0000256" key="8">
    <source>
        <dbReference type="ARBA" id="ARBA00023049"/>
    </source>
</evidence>
<evidence type="ECO:0000256" key="3">
    <source>
        <dbReference type="ARBA" id="ARBA00007357"/>
    </source>
</evidence>
<keyword evidence="5" id="KW-0479">Metal-binding</keyword>
<dbReference type="Pfam" id="PF01431">
    <property type="entry name" value="Peptidase_M13"/>
    <property type="match status" value="1"/>
</dbReference>
<evidence type="ECO:0000256" key="9">
    <source>
        <dbReference type="SAM" id="Phobius"/>
    </source>
</evidence>
<dbReference type="CDD" id="cd08662">
    <property type="entry name" value="M13"/>
    <property type="match status" value="1"/>
</dbReference>
<comment type="similarity">
    <text evidence="3">Belongs to the peptidase M13 family.</text>
</comment>
<dbReference type="Gene3D" id="1.10.1380.10">
    <property type="entry name" value="Neutral endopeptidase , domain2"/>
    <property type="match status" value="1"/>
</dbReference>
<keyword evidence="8" id="KW-0482">Metalloprotease</keyword>
<evidence type="ECO:0000256" key="4">
    <source>
        <dbReference type="ARBA" id="ARBA00022670"/>
    </source>
</evidence>
<dbReference type="InterPro" id="IPR042089">
    <property type="entry name" value="Peptidase_M13_dom_2"/>
</dbReference>
<keyword evidence="9" id="KW-0812">Transmembrane</keyword>
<protein>
    <submittedName>
        <fullName evidence="12">Uncharacterized protein</fullName>
    </submittedName>
</protein>
<keyword evidence="4" id="KW-0645">Protease</keyword>
<dbReference type="InterPro" id="IPR018497">
    <property type="entry name" value="Peptidase_M13_C"/>
</dbReference>
<dbReference type="InterPro" id="IPR024079">
    <property type="entry name" value="MetalloPept_cat_dom_sf"/>
</dbReference>
<feature type="domain" description="Peptidase M13 C-terminal" evidence="10">
    <location>
        <begin position="547"/>
        <end position="749"/>
    </location>
</feature>
<dbReference type="PROSITE" id="PS51885">
    <property type="entry name" value="NEPRILYSIN"/>
    <property type="match status" value="1"/>
</dbReference>
<dbReference type="Pfam" id="PF05649">
    <property type="entry name" value="Peptidase_M13_N"/>
    <property type="match status" value="1"/>
</dbReference>
<comment type="subcellular location">
    <subcellularLocation>
        <location evidence="2">Cell membrane</location>
        <topology evidence="2">Single-pass type II membrane protein</topology>
    </subcellularLocation>
</comment>
<dbReference type="SUPFAM" id="SSF55486">
    <property type="entry name" value="Metalloproteases ('zincins'), catalytic domain"/>
    <property type="match status" value="1"/>
</dbReference>
<sequence>MERLDCSYKRTTPSERRLLVLLVLALLLAVALIIALAVVSYYSASLLQSMDQTVDPCEDFYSYTCGRWSDEHPTPDTAVEYNWFADRTQHMLRRIRDHLQENASDSEPQPVTQARIMFKSCMDTDELDAQGLEPMFRFLRDIGMSVRPVLSDEPDTTPFHWVPIAVEAKRRVFQDLLVGFGVYPQNTNRTVNRLSLGTPNVRSPLPGYRDVDKRIDARRRKARTSKDSEDEEDPYSAAFLQYLAQVIGYIYKWNTNSTDKTDKVKNDAFDLAIKMAAIHIYEMDERLTHIMNEYDESELDPIEMSVQELQEWTDGGHNGSLMLNWTEYFTLMFEGVENVTLDLEGEDKIVVTNANYLRDLAKLLAETPSKTLELTLWWEVVHVLAPLTNRDLRHLKERYIEKVMGGQAPEARSTFCANTVNYLMGMAVSYFFADTTFLNVTKSKVEEMLSDIKWAFSSLVRSVDWMDEDTKLATLEKADSLKHFVGFPEWLLEPGQLEIYYDGMEVNETAYLFNMIGVLHLYTVTMVNSLRQLNLEDNWATDPTDVNAFHTFQANAITVPSGILQFPFYDLGLEALNYGAIGTILGHELTHGFDNSGRQYDKDGNMRQWWSNTTVEEYVNRTTCFIEQYSNYRLEEIDGWVNGKLTLGENIADNGGLRESLRAYRRFKERNGHESRLPGFESFTDEQIFFLSFANVWCENWTPESVRWAVSDEHSPNHIRVLGVLSNSPEFSRIWKCRKGSAMNPKKDKCRIW</sequence>
<keyword evidence="7" id="KW-0862">Zinc</keyword>
<keyword evidence="6" id="KW-0378">Hydrolase</keyword>
<keyword evidence="9" id="KW-1133">Transmembrane helix</keyword>
<evidence type="ECO:0000256" key="6">
    <source>
        <dbReference type="ARBA" id="ARBA00022801"/>
    </source>
</evidence>
<accession>A0ABQ8TJY7</accession>
<evidence type="ECO:0000256" key="7">
    <source>
        <dbReference type="ARBA" id="ARBA00022833"/>
    </source>
</evidence>
<dbReference type="Gene3D" id="3.40.390.10">
    <property type="entry name" value="Collagenase (Catalytic Domain)"/>
    <property type="match status" value="1"/>
</dbReference>
<keyword evidence="13" id="KW-1185">Reference proteome</keyword>
<gene>
    <name evidence="12" type="ORF">ANN_13485</name>
</gene>
<evidence type="ECO:0000313" key="13">
    <source>
        <dbReference type="Proteomes" id="UP001148838"/>
    </source>
</evidence>